<evidence type="ECO:0000259" key="6">
    <source>
        <dbReference type="Pfam" id="PF04542"/>
    </source>
</evidence>
<sequence length="183" mass="19857">MSSWEPLLERVVRERYPRLVTHAMLVSGSAADAQDLVQEALIATFSGRARFRSVEQAEAYVRRAIASRSVDASRRRATESRTSQRLAGLAVPTLAVEERGPGADVLRALSTLSPRERACVVLRQLDDLSVADTAAQLGLSEGAVKRYTADGIARLNAVLGSTAVTVERISVRQVETVEVRDGQ</sequence>
<dbReference type="InterPro" id="IPR039425">
    <property type="entry name" value="RNA_pol_sigma-70-like"/>
</dbReference>
<evidence type="ECO:0000256" key="2">
    <source>
        <dbReference type="ARBA" id="ARBA00023015"/>
    </source>
</evidence>
<dbReference type="InterPro" id="IPR013324">
    <property type="entry name" value="RNA_pol_sigma_r3/r4-like"/>
</dbReference>
<keyword evidence="5" id="KW-0804">Transcription</keyword>
<dbReference type="AlphaFoldDB" id="A0A919P095"/>
<evidence type="ECO:0000259" key="7">
    <source>
        <dbReference type="Pfam" id="PF08281"/>
    </source>
</evidence>
<evidence type="ECO:0000256" key="5">
    <source>
        <dbReference type="ARBA" id="ARBA00023163"/>
    </source>
</evidence>
<keyword evidence="2" id="KW-0805">Transcription regulation</keyword>
<comment type="caution">
    <text evidence="8">The sequence shown here is derived from an EMBL/GenBank/DDBJ whole genome shotgun (WGS) entry which is preliminary data.</text>
</comment>
<dbReference type="GO" id="GO:0006352">
    <property type="term" value="P:DNA-templated transcription initiation"/>
    <property type="evidence" value="ECO:0007669"/>
    <property type="project" value="InterPro"/>
</dbReference>
<dbReference type="Gene3D" id="1.10.1740.10">
    <property type="match status" value="1"/>
</dbReference>
<organism evidence="8 9">
    <name type="scientific">Cellulomonas chitinilytica</name>
    <dbReference type="NCBI Taxonomy" id="398759"/>
    <lineage>
        <taxon>Bacteria</taxon>
        <taxon>Bacillati</taxon>
        <taxon>Actinomycetota</taxon>
        <taxon>Actinomycetes</taxon>
        <taxon>Micrococcales</taxon>
        <taxon>Cellulomonadaceae</taxon>
        <taxon>Cellulomonas</taxon>
    </lineage>
</organism>
<protein>
    <submittedName>
        <fullName evidence="8">RNA polymerase sigma factor</fullName>
    </submittedName>
</protein>
<dbReference type="PANTHER" id="PTHR43133:SF50">
    <property type="entry name" value="ECF RNA POLYMERASE SIGMA FACTOR SIGM"/>
    <property type="match status" value="1"/>
</dbReference>
<dbReference type="EMBL" id="BONK01000001">
    <property type="protein sequence ID" value="GIG19742.1"/>
    <property type="molecule type" value="Genomic_DNA"/>
</dbReference>
<dbReference type="InterPro" id="IPR007627">
    <property type="entry name" value="RNA_pol_sigma70_r2"/>
</dbReference>
<evidence type="ECO:0000313" key="8">
    <source>
        <dbReference type="EMBL" id="GIG19742.1"/>
    </source>
</evidence>
<evidence type="ECO:0000256" key="4">
    <source>
        <dbReference type="ARBA" id="ARBA00023125"/>
    </source>
</evidence>
<dbReference type="Proteomes" id="UP000632740">
    <property type="component" value="Unassembled WGS sequence"/>
</dbReference>
<keyword evidence="9" id="KW-1185">Reference proteome</keyword>
<proteinExistence type="inferred from homology"/>
<evidence type="ECO:0000313" key="9">
    <source>
        <dbReference type="Proteomes" id="UP000632740"/>
    </source>
</evidence>
<keyword evidence="4" id="KW-0238">DNA-binding</keyword>
<evidence type="ECO:0000256" key="1">
    <source>
        <dbReference type="ARBA" id="ARBA00010641"/>
    </source>
</evidence>
<dbReference type="GO" id="GO:0016987">
    <property type="term" value="F:sigma factor activity"/>
    <property type="evidence" value="ECO:0007669"/>
    <property type="project" value="UniProtKB-KW"/>
</dbReference>
<gene>
    <name evidence="8" type="ORF">Cch01nite_04660</name>
</gene>
<dbReference type="PANTHER" id="PTHR43133">
    <property type="entry name" value="RNA POLYMERASE ECF-TYPE SIGMA FACTO"/>
    <property type="match status" value="1"/>
</dbReference>
<dbReference type="SUPFAM" id="SSF88659">
    <property type="entry name" value="Sigma3 and sigma4 domains of RNA polymerase sigma factors"/>
    <property type="match status" value="1"/>
</dbReference>
<dbReference type="GO" id="GO:0003677">
    <property type="term" value="F:DNA binding"/>
    <property type="evidence" value="ECO:0007669"/>
    <property type="project" value="UniProtKB-KW"/>
</dbReference>
<reference evidence="8" key="1">
    <citation type="submission" date="2021-01" db="EMBL/GenBank/DDBJ databases">
        <title>Whole genome shotgun sequence of Cellulomonas chitinilytica NBRC 110799.</title>
        <authorList>
            <person name="Komaki H."/>
            <person name="Tamura T."/>
        </authorList>
    </citation>
    <scope>NUCLEOTIDE SEQUENCE</scope>
    <source>
        <strain evidence="8">NBRC 110799</strain>
    </source>
</reference>
<dbReference type="InterPro" id="IPR014284">
    <property type="entry name" value="RNA_pol_sigma-70_dom"/>
</dbReference>
<dbReference type="Pfam" id="PF04542">
    <property type="entry name" value="Sigma70_r2"/>
    <property type="match status" value="1"/>
</dbReference>
<dbReference type="InterPro" id="IPR036388">
    <property type="entry name" value="WH-like_DNA-bd_sf"/>
</dbReference>
<dbReference type="NCBIfam" id="TIGR02937">
    <property type="entry name" value="sigma70-ECF"/>
    <property type="match status" value="1"/>
</dbReference>
<keyword evidence="3" id="KW-0731">Sigma factor</keyword>
<feature type="domain" description="RNA polymerase sigma factor 70 region 4 type 2" evidence="7">
    <location>
        <begin position="105"/>
        <end position="154"/>
    </location>
</feature>
<dbReference type="Gene3D" id="1.10.10.10">
    <property type="entry name" value="Winged helix-like DNA-binding domain superfamily/Winged helix DNA-binding domain"/>
    <property type="match status" value="1"/>
</dbReference>
<feature type="domain" description="RNA polymerase sigma-70 region 2" evidence="6">
    <location>
        <begin position="12"/>
        <end position="77"/>
    </location>
</feature>
<evidence type="ECO:0000256" key="3">
    <source>
        <dbReference type="ARBA" id="ARBA00023082"/>
    </source>
</evidence>
<dbReference type="SUPFAM" id="SSF88946">
    <property type="entry name" value="Sigma2 domain of RNA polymerase sigma factors"/>
    <property type="match status" value="1"/>
</dbReference>
<name>A0A919P095_9CELL</name>
<dbReference type="RefSeq" id="WP_239069751.1">
    <property type="nucleotide sequence ID" value="NZ_BONK01000001.1"/>
</dbReference>
<dbReference type="InterPro" id="IPR013249">
    <property type="entry name" value="RNA_pol_sigma70_r4_t2"/>
</dbReference>
<comment type="similarity">
    <text evidence="1">Belongs to the sigma-70 factor family. ECF subfamily.</text>
</comment>
<dbReference type="InterPro" id="IPR013325">
    <property type="entry name" value="RNA_pol_sigma_r2"/>
</dbReference>
<accession>A0A919P095</accession>
<dbReference type="CDD" id="cd06171">
    <property type="entry name" value="Sigma70_r4"/>
    <property type="match status" value="1"/>
</dbReference>
<dbReference type="Pfam" id="PF08281">
    <property type="entry name" value="Sigma70_r4_2"/>
    <property type="match status" value="1"/>
</dbReference>